<dbReference type="AlphaFoldDB" id="A0A3M7Q571"/>
<evidence type="ECO:0000313" key="1">
    <source>
        <dbReference type="EMBL" id="RNA06567.1"/>
    </source>
</evidence>
<organism evidence="1 2">
    <name type="scientific">Brachionus plicatilis</name>
    <name type="common">Marine rotifer</name>
    <name type="synonym">Brachionus muelleri</name>
    <dbReference type="NCBI Taxonomy" id="10195"/>
    <lineage>
        <taxon>Eukaryota</taxon>
        <taxon>Metazoa</taxon>
        <taxon>Spiralia</taxon>
        <taxon>Gnathifera</taxon>
        <taxon>Rotifera</taxon>
        <taxon>Eurotatoria</taxon>
        <taxon>Monogononta</taxon>
        <taxon>Pseudotrocha</taxon>
        <taxon>Ploima</taxon>
        <taxon>Brachionidae</taxon>
        <taxon>Brachionus</taxon>
    </lineage>
</organism>
<dbReference type="Proteomes" id="UP000276133">
    <property type="component" value="Unassembled WGS sequence"/>
</dbReference>
<sequence>MRKKEINFVESLLVNRLFVVSRAEQSVECVCVEGPVDVDGVGGLGTVGTWDCVHDHRGHHHLLRFLNKNKNNNTD</sequence>
<accession>A0A3M7Q571</accession>
<reference evidence="1 2" key="1">
    <citation type="journal article" date="2018" name="Sci. Rep.">
        <title>Genomic signatures of local adaptation to the degree of environmental predictability in rotifers.</title>
        <authorList>
            <person name="Franch-Gras L."/>
            <person name="Hahn C."/>
            <person name="Garcia-Roger E.M."/>
            <person name="Carmona M.J."/>
            <person name="Serra M."/>
            <person name="Gomez A."/>
        </authorList>
    </citation>
    <scope>NUCLEOTIDE SEQUENCE [LARGE SCALE GENOMIC DNA]</scope>
    <source>
        <strain evidence="1">HYR1</strain>
    </source>
</reference>
<evidence type="ECO:0000313" key="2">
    <source>
        <dbReference type="Proteomes" id="UP000276133"/>
    </source>
</evidence>
<protein>
    <submittedName>
        <fullName evidence="1">Uncharacterized protein</fullName>
    </submittedName>
</protein>
<gene>
    <name evidence="1" type="ORF">BpHYR1_054075</name>
</gene>
<dbReference type="EMBL" id="REGN01007341">
    <property type="protein sequence ID" value="RNA06567.1"/>
    <property type="molecule type" value="Genomic_DNA"/>
</dbReference>
<keyword evidence="2" id="KW-1185">Reference proteome</keyword>
<proteinExistence type="predicted"/>
<comment type="caution">
    <text evidence="1">The sequence shown here is derived from an EMBL/GenBank/DDBJ whole genome shotgun (WGS) entry which is preliminary data.</text>
</comment>
<name>A0A3M7Q571_BRAPC</name>